<proteinExistence type="predicted"/>
<dbReference type="GO" id="GO:0008703">
    <property type="term" value="F:5-amino-6-(5-phosphoribosylamino)uracil reductase activity"/>
    <property type="evidence" value="ECO:0007669"/>
    <property type="project" value="InterPro"/>
</dbReference>
<dbReference type="Gene3D" id="3.40.430.10">
    <property type="entry name" value="Dihydrofolate Reductase, subunit A"/>
    <property type="match status" value="1"/>
</dbReference>
<comment type="caution">
    <text evidence="2">The sequence shown here is derived from an EMBL/GenBank/DDBJ whole genome shotgun (WGS) entry which is preliminary data.</text>
</comment>
<dbReference type="SUPFAM" id="SSF53597">
    <property type="entry name" value="Dihydrofolate reductase-like"/>
    <property type="match status" value="1"/>
</dbReference>
<dbReference type="STRING" id="192814.GCA_900166575_02439"/>
<organism evidence="2 3">
    <name type="scientific">Halobacillus salinus</name>
    <dbReference type="NCBI Taxonomy" id="192814"/>
    <lineage>
        <taxon>Bacteria</taxon>
        <taxon>Bacillati</taxon>
        <taxon>Bacillota</taxon>
        <taxon>Bacilli</taxon>
        <taxon>Bacillales</taxon>
        <taxon>Bacillaceae</taxon>
        <taxon>Halobacillus</taxon>
    </lineage>
</organism>
<dbReference type="InterPro" id="IPR002734">
    <property type="entry name" value="RibDG_C"/>
</dbReference>
<reference evidence="2 3" key="1">
    <citation type="journal article" date="2003" name="Int. J. Syst. Evol. Microbiol.">
        <title>Halobacillus salinus sp. nov., isolated from a salt lake on the coast of the East Sea in Korea.</title>
        <authorList>
            <person name="Yoon J.H."/>
            <person name="Kang K.H."/>
            <person name="Park Y.H."/>
        </authorList>
    </citation>
    <scope>NUCLEOTIDE SEQUENCE [LARGE SCALE GENOMIC DNA]</scope>
    <source>
        <strain evidence="2 3">HSL-3</strain>
    </source>
</reference>
<dbReference type="GO" id="GO:0009231">
    <property type="term" value="P:riboflavin biosynthetic process"/>
    <property type="evidence" value="ECO:0007669"/>
    <property type="project" value="InterPro"/>
</dbReference>
<feature type="domain" description="Bacterial bifunctional deaminase-reductase C-terminal" evidence="1">
    <location>
        <begin position="3"/>
        <end position="163"/>
    </location>
</feature>
<sequence>MGKVVLYIAQSLDGYICRENGEIDWLWDDVDYGFDSFFQSVDTVILGRNTYEQIFDLTEEFPYLSKDVYVVSRTQEGSDEFATFIQPEQMAPLTHMLKENGKTSWIVGGAMLIEQAIHAELIDEYQIFIQPTLIGRGISLFKANEKEHSLTLKNVRTFDDGMLSLSYTVND</sequence>
<keyword evidence="3" id="KW-1185">Reference proteome</keyword>
<protein>
    <submittedName>
        <fullName evidence="2">Dihydrofolate reductase</fullName>
    </submittedName>
</protein>
<dbReference type="Pfam" id="PF01872">
    <property type="entry name" value="RibD_C"/>
    <property type="match status" value="1"/>
</dbReference>
<evidence type="ECO:0000313" key="3">
    <source>
        <dbReference type="Proteomes" id="UP000297982"/>
    </source>
</evidence>
<dbReference type="Proteomes" id="UP000297982">
    <property type="component" value="Unassembled WGS sequence"/>
</dbReference>
<dbReference type="PANTHER" id="PTHR38011:SF11">
    <property type="entry name" value="2,5-DIAMINO-6-RIBOSYLAMINO-4(3H)-PYRIMIDINONE 5'-PHOSPHATE REDUCTASE"/>
    <property type="match status" value="1"/>
</dbReference>
<dbReference type="RefSeq" id="WP_135327485.1">
    <property type="nucleotide sequence ID" value="NZ_SRJC01000001.1"/>
</dbReference>
<name>A0A4Z0H4J4_9BACI</name>
<dbReference type="InterPro" id="IPR050765">
    <property type="entry name" value="Riboflavin_Biosynth_HTPR"/>
</dbReference>
<dbReference type="PANTHER" id="PTHR38011">
    <property type="entry name" value="DIHYDROFOLATE REDUCTASE FAMILY PROTEIN (AFU_ORTHOLOGUE AFUA_8G06820)"/>
    <property type="match status" value="1"/>
</dbReference>
<dbReference type="InterPro" id="IPR024072">
    <property type="entry name" value="DHFR-like_dom_sf"/>
</dbReference>
<accession>A0A4Z0H4J4</accession>
<evidence type="ECO:0000313" key="2">
    <source>
        <dbReference type="EMBL" id="TGB05348.1"/>
    </source>
</evidence>
<dbReference type="EMBL" id="SRJC01000001">
    <property type="protein sequence ID" value="TGB05348.1"/>
    <property type="molecule type" value="Genomic_DNA"/>
</dbReference>
<evidence type="ECO:0000259" key="1">
    <source>
        <dbReference type="Pfam" id="PF01872"/>
    </source>
</evidence>
<gene>
    <name evidence="2" type="ORF">E4663_10265</name>
</gene>
<dbReference type="AlphaFoldDB" id="A0A4Z0H4J4"/>